<evidence type="ECO:0000313" key="3">
    <source>
        <dbReference type="Proteomes" id="UP000669133"/>
    </source>
</evidence>
<protein>
    <submittedName>
        <fullName evidence="2">Uncharacterized protein</fullName>
    </submittedName>
</protein>
<dbReference type="EMBL" id="JAEOAQ010000001">
    <property type="protein sequence ID" value="KAG5422326.1"/>
    <property type="molecule type" value="Genomic_DNA"/>
</dbReference>
<evidence type="ECO:0000313" key="2">
    <source>
        <dbReference type="EMBL" id="KAG5422326.1"/>
    </source>
</evidence>
<keyword evidence="3" id="KW-1185">Reference proteome</keyword>
<comment type="caution">
    <text evidence="2">The sequence shown here is derived from an EMBL/GenBank/DDBJ whole genome shotgun (WGS) entry which is preliminary data.</text>
</comment>
<gene>
    <name evidence="2" type="ORF">I9W82_001421</name>
</gene>
<organism evidence="2 3">
    <name type="scientific">Candida metapsilosis</name>
    <dbReference type="NCBI Taxonomy" id="273372"/>
    <lineage>
        <taxon>Eukaryota</taxon>
        <taxon>Fungi</taxon>
        <taxon>Dikarya</taxon>
        <taxon>Ascomycota</taxon>
        <taxon>Saccharomycotina</taxon>
        <taxon>Pichiomycetes</taxon>
        <taxon>Debaryomycetaceae</taxon>
        <taxon>Candida/Lodderomyces clade</taxon>
        <taxon>Candida</taxon>
    </lineage>
</organism>
<dbReference type="GeneID" id="93650050"/>
<accession>A0A8H7ZLR6</accession>
<feature type="signal peptide" evidence="1">
    <location>
        <begin position="1"/>
        <end position="18"/>
    </location>
</feature>
<evidence type="ECO:0000256" key="1">
    <source>
        <dbReference type="SAM" id="SignalP"/>
    </source>
</evidence>
<sequence length="159" mass="17382">MQFFKSVSVLALAAQAMAGLSQYQFFAKAVDKELDGHGLYYIHEGAAINYYFISDSSEASSASVVTYDDEKQEFYYQVNPQIRFNLNVVGGVLQLGAGEPLKTTIGDDGVISFNNSNLLAAVKGIDDPYGYSEKNFAVTVKDDYGGVPISIEARKYESN</sequence>
<keyword evidence="1" id="KW-0732">Signal</keyword>
<proteinExistence type="predicted"/>
<reference evidence="2 3" key="1">
    <citation type="submission" date="2020-12" db="EMBL/GenBank/DDBJ databases">
        <title>Effect of drift, selection, and recombination on the evolution of hybrid genomes in Candida yeast pathogens.</title>
        <authorList>
            <person name="Mixao V."/>
            <person name="Ksiezopolska E."/>
            <person name="Saus E."/>
            <person name="Boekhout T."/>
            <person name="Gacser A."/>
            <person name="Gabaldon T."/>
        </authorList>
    </citation>
    <scope>NUCLEOTIDE SEQUENCE [LARGE SCALE GENOMIC DNA]</scope>
    <source>
        <strain evidence="2 3">BP57</strain>
    </source>
</reference>
<dbReference type="RefSeq" id="XP_067551442.1">
    <property type="nucleotide sequence ID" value="XM_067690165.1"/>
</dbReference>
<dbReference type="Proteomes" id="UP000669133">
    <property type="component" value="Unassembled WGS sequence"/>
</dbReference>
<dbReference type="AlphaFoldDB" id="A0A8H7ZLR6"/>
<feature type="chain" id="PRO_5034138777" evidence="1">
    <location>
        <begin position="19"/>
        <end position="159"/>
    </location>
</feature>
<name>A0A8H7ZLR6_9ASCO</name>
<dbReference type="OrthoDB" id="4018368at2759"/>